<keyword evidence="2" id="KW-1185">Reference proteome</keyword>
<organism evidence="1 2">
    <name type="scientific">Rhodocytophaga aerolata</name>
    <dbReference type="NCBI Taxonomy" id="455078"/>
    <lineage>
        <taxon>Bacteria</taxon>
        <taxon>Pseudomonadati</taxon>
        <taxon>Bacteroidota</taxon>
        <taxon>Cytophagia</taxon>
        <taxon>Cytophagales</taxon>
        <taxon>Rhodocytophagaceae</taxon>
        <taxon>Rhodocytophaga</taxon>
    </lineage>
</organism>
<reference evidence="1" key="1">
    <citation type="submission" date="2023-07" db="EMBL/GenBank/DDBJ databases">
        <title>The genome sequence of Rhodocytophaga aerolata KACC 12507.</title>
        <authorList>
            <person name="Zhang X."/>
        </authorList>
    </citation>
    <scope>NUCLEOTIDE SEQUENCE</scope>
    <source>
        <strain evidence="1">KACC 12507</strain>
    </source>
</reference>
<proteinExistence type="predicted"/>
<protein>
    <submittedName>
        <fullName evidence="1">Uncharacterized protein</fullName>
    </submittedName>
</protein>
<dbReference type="EMBL" id="JAUKPO010000020">
    <property type="protein sequence ID" value="MDO1449549.1"/>
    <property type="molecule type" value="Genomic_DNA"/>
</dbReference>
<evidence type="ECO:0000313" key="2">
    <source>
        <dbReference type="Proteomes" id="UP001168528"/>
    </source>
</evidence>
<comment type="caution">
    <text evidence="1">The sequence shown here is derived from an EMBL/GenBank/DDBJ whole genome shotgun (WGS) entry which is preliminary data.</text>
</comment>
<evidence type="ECO:0000313" key="1">
    <source>
        <dbReference type="EMBL" id="MDO1449549.1"/>
    </source>
</evidence>
<gene>
    <name evidence="1" type="ORF">Q0590_24950</name>
</gene>
<sequence>MENTERLQIIQAIDHYCQQSMEELAAMPITELQLLYNRLLNDRLRTCVFCHTRFAEHELKCPKCKSTYLY</sequence>
<dbReference type="RefSeq" id="WP_302040353.1">
    <property type="nucleotide sequence ID" value="NZ_JAUKPO010000020.1"/>
</dbReference>
<dbReference type="Proteomes" id="UP001168528">
    <property type="component" value="Unassembled WGS sequence"/>
</dbReference>
<name>A0ABT8RBS6_9BACT</name>
<accession>A0ABT8RBS6</accession>